<evidence type="ECO:0000313" key="3">
    <source>
        <dbReference type="EMBL" id="MEF2966389.1"/>
    </source>
</evidence>
<dbReference type="EC" id="3.2.1.41" evidence="3"/>
<dbReference type="InterPro" id="IPR004193">
    <property type="entry name" value="Glyco_hydro_13_N"/>
</dbReference>
<dbReference type="InterPro" id="IPR014756">
    <property type="entry name" value="Ig_E-set"/>
</dbReference>
<gene>
    <name evidence="3" type="primary">pulA</name>
    <name evidence="3" type="ORF">V3851_11160</name>
</gene>
<dbReference type="Pfam" id="PF21653">
    <property type="entry name" value="pulA_all-beta"/>
    <property type="match status" value="1"/>
</dbReference>
<dbReference type="InterPro" id="IPR011840">
    <property type="entry name" value="PulA_typeI"/>
</dbReference>
<dbReference type="Proteomes" id="UP001306950">
    <property type="component" value="Unassembled WGS sequence"/>
</dbReference>
<accession>A0ABU7VTZ2</accession>
<dbReference type="InterPro" id="IPR017853">
    <property type="entry name" value="GH"/>
</dbReference>
<dbReference type="RefSeq" id="WP_331846603.1">
    <property type="nucleotide sequence ID" value="NZ_JAZHPZ010000004.1"/>
</dbReference>
<dbReference type="SMART" id="SM00642">
    <property type="entry name" value="Aamy"/>
    <property type="match status" value="1"/>
</dbReference>
<dbReference type="InterPro" id="IPR049117">
    <property type="entry name" value="pulA_all-beta"/>
</dbReference>
<dbReference type="InterPro" id="IPR013780">
    <property type="entry name" value="Glyco_hydro_b"/>
</dbReference>
<comment type="caution">
    <text evidence="3">The sequence shown here is derived from an EMBL/GenBank/DDBJ whole genome shotgun (WGS) entry which is preliminary data.</text>
</comment>
<dbReference type="InterPro" id="IPR006047">
    <property type="entry name" value="GH13_cat_dom"/>
</dbReference>
<sequence>MSVQKEIDIIMDYGDPAVTGGVSVFDKAFDDKFYYSGDDLGAVYAPDKTVFRLWAPTASEAKVVFYASWNSQPLEERTMVRAAHGTWLLEAPGDYHGIYYTYKVKVGADWNEAADPYAKAVGVNGDRAVVLDLGRTDPERWTGEKPPLASPVDAVIYELHIRDLSIHPDSGVIHQGKFLGLAESGTRGPGGIPTGLDYIAGLGVTHVQLLPIYDYSTQSVDETKLDRPHYNWGYDPKNYNVPEGSYATDPYNPVSRITELKRCIQALHDRGMRVIMDVVYNHVYDGYLVNFTKLVPGYYLRYNPDGTFSNGSFCGNECASERPMMSKFIVDSVLHWVREYHIDGFRFDLMGLLDVDTMKEIRRRLDDIDPSILMIGEGWNMDTVLPNERRAHQGNARQMPGIAHFNDGIRDAVKGDTFIFGSKGFVSRGSGLEDGVKRGVVGGIRYGGTIEQFAEEPTQNVNYVECHDNHTLWDKLALSSGGETEEERRRMHRLGSAIVLTGQGIAFIHAGQEFMRTKNGVENSYKSSVEINRLDWERCAARQNDVLYMASLIKLRKSHPAFRLRTAQEIREHLYFESAPDHAIAYTLRNHAGGDPDLHLYVLYNANPEPVTLNLPDLGAWEVHYGSEFVRKLNGTSLEVHGLGMVVLNITE</sequence>
<dbReference type="EMBL" id="JAZHPZ010000004">
    <property type="protein sequence ID" value="MEF2966389.1"/>
    <property type="molecule type" value="Genomic_DNA"/>
</dbReference>
<feature type="domain" description="Glycosyl hydrolase family 13 catalytic" evidence="2">
    <location>
        <begin position="165"/>
        <end position="556"/>
    </location>
</feature>
<organism evidence="3 4">
    <name type="scientific">Paenibacillus haidiansis</name>
    <dbReference type="NCBI Taxonomy" id="1574488"/>
    <lineage>
        <taxon>Bacteria</taxon>
        <taxon>Bacillati</taxon>
        <taxon>Bacillota</taxon>
        <taxon>Bacilli</taxon>
        <taxon>Bacillales</taxon>
        <taxon>Paenibacillaceae</taxon>
        <taxon>Paenibacillus</taxon>
    </lineage>
</organism>
<dbReference type="GO" id="GO:0051060">
    <property type="term" value="F:pullulanase activity"/>
    <property type="evidence" value="ECO:0007669"/>
    <property type="project" value="UniProtKB-EC"/>
</dbReference>
<protein>
    <submittedName>
        <fullName evidence="3">Type I pullulanase</fullName>
        <ecNumber evidence="3">3.2.1.41</ecNumber>
    </submittedName>
</protein>
<comment type="similarity">
    <text evidence="1">Belongs to the glycosyl hydrolase 13 family.</text>
</comment>
<dbReference type="CDD" id="cd02860">
    <property type="entry name" value="E_set_Pullulanase"/>
    <property type="match status" value="1"/>
</dbReference>
<dbReference type="Gene3D" id="2.60.40.10">
    <property type="entry name" value="Immunoglobulins"/>
    <property type="match status" value="1"/>
</dbReference>
<dbReference type="InterPro" id="IPR013783">
    <property type="entry name" value="Ig-like_fold"/>
</dbReference>
<evidence type="ECO:0000313" key="4">
    <source>
        <dbReference type="Proteomes" id="UP001306950"/>
    </source>
</evidence>
<dbReference type="Gene3D" id="2.60.40.1180">
    <property type="entry name" value="Golgi alpha-mannosidase II"/>
    <property type="match status" value="1"/>
</dbReference>
<name>A0ABU7VTZ2_9BACL</name>
<dbReference type="SUPFAM" id="SSF81296">
    <property type="entry name" value="E set domains"/>
    <property type="match status" value="1"/>
</dbReference>
<dbReference type="Pfam" id="PF00128">
    <property type="entry name" value="Alpha-amylase"/>
    <property type="match status" value="1"/>
</dbReference>
<dbReference type="NCBIfam" id="TIGR02104">
    <property type="entry name" value="pulA_typeI"/>
    <property type="match status" value="1"/>
</dbReference>
<keyword evidence="4" id="KW-1185">Reference proteome</keyword>
<evidence type="ECO:0000256" key="1">
    <source>
        <dbReference type="ARBA" id="ARBA00008061"/>
    </source>
</evidence>
<dbReference type="PANTHER" id="PTHR43002">
    <property type="entry name" value="GLYCOGEN DEBRANCHING ENZYME"/>
    <property type="match status" value="1"/>
</dbReference>
<keyword evidence="3" id="KW-0378">Hydrolase</keyword>
<evidence type="ECO:0000259" key="2">
    <source>
        <dbReference type="SMART" id="SM00642"/>
    </source>
</evidence>
<reference evidence="3 4" key="1">
    <citation type="submission" date="2024-02" db="EMBL/GenBank/DDBJ databases">
        <title>A nitrogen-fixing paenibacillus bacterium.</title>
        <authorList>
            <person name="Zhang W.L."/>
            <person name="Chen S.F."/>
        </authorList>
    </citation>
    <scope>NUCLEOTIDE SEQUENCE [LARGE SCALE GENOMIC DNA]</scope>
    <source>
        <strain evidence="3 4">M1</strain>
    </source>
</reference>
<dbReference type="Gene3D" id="3.20.20.80">
    <property type="entry name" value="Glycosidases"/>
    <property type="match status" value="1"/>
</dbReference>
<proteinExistence type="inferred from homology"/>
<dbReference type="Pfam" id="PF02922">
    <property type="entry name" value="CBM_48"/>
    <property type="match status" value="1"/>
</dbReference>
<keyword evidence="3" id="KW-0326">Glycosidase</keyword>
<dbReference type="SUPFAM" id="SSF51445">
    <property type="entry name" value="(Trans)glycosidases"/>
    <property type="match status" value="1"/>
</dbReference>
<dbReference type="CDD" id="cd11341">
    <property type="entry name" value="AmyAc_Pullulanase_LD-like"/>
    <property type="match status" value="1"/>
</dbReference>